<dbReference type="SUPFAM" id="SSF50129">
    <property type="entry name" value="GroES-like"/>
    <property type="match status" value="1"/>
</dbReference>
<dbReference type="GeneID" id="64969324"/>
<dbReference type="AlphaFoldDB" id="A0A7R7XEP3"/>
<dbReference type="RefSeq" id="XP_041551513.1">
    <property type="nucleotide sequence ID" value="XM_041698316.1"/>
</dbReference>
<name>A0A7R7XEP3_9EURO</name>
<sequence>MAEYMKAWQQATPGPVEENLKLIDNAIQPNTASLKQDEILVRVASAGLNPADYKTIEMGLMSRAIAKFPKTVGMDLSGTVVAVAEAEAEGSTGVKVGDNVLGRVEPFQSYGALSEYVVLPRDAYAVLPKGVNLDQASGVPTAGMTAYQSIKPYIKPGDRVFINGGSGGTGTFSIQIAKALGCHVTTSCSTGKVELVKDLGADAVIDYRVDDIVAVLEAEGQVYDLVVDNVGSSPKDFFTTTPKFLKPEGYFISVGGSASLQTAKNFAQGLLRPTFLGGTPRKFVPCVTKNVHDDYEQLVRWLADGTITTIIESTFEFEEAIEALKYLKKGSSAGKVIVHVSSKV</sequence>
<dbReference type="InterPro" id="IPR052733">
    <property type="entry name" value="Chloroplast_QOR"/>
</dbReference>
<evidence type="ECO:0000259" key="1">
    <source>
        <dbReference type="SMART" id="SM00829"/>
    </source>
</evidence>
<dbReference type="InterPro" id="IPR013154">
    <property type="entry name" value="ADH-like_N"/>
</dbReference>
<reference evidence="2" key="2">
    <citation type="submission" date="2021-02" db="EMBL/GenBank/DDBJ databases">
        <title>Aspergillus puulaauensis MK2 genome sequence.</title>
        <authorList>
            <person name="Futagami T."/>
            <person name="Mori K."/>
            <person name="Kadooka C."/>
            <person name="Tanaka T."/>
        </authorList>
    </citation>
    <scope>NUCLEOTIDE SEQUENCE</scope>
    <source>
        <strain evidence="2">MK2</strain>
    </source>
</reference>
<dbReference type="Gene3D" id="3.90.180.10">
    <property type="entry name" value="Medium-chain alcohol dehydrogenases, catalytic domain"/>
    <property type="match status" value="1"/>
</dbReference>
<dbReference type="SMART" id="SM00829">
    <property type="entry name" value="PKS_ER"/>
    <property type="match status" value="1"/>
</dbReference>
<dbReference type="CDD" id="cd08267">
    <property type="entry name" value="MDR1"/>
    <property type="match status" value="1"/>
</dbReference>
<dbReference type="Pfam" id="PF08240">
    <property type="entry name" value="ADH_N"/>
    <property type="match status" value="1"/>
</dbReference>
<dbReference type="Proteomes" id="UP000654913">
    <property type="component" value="Chromosome 1"/>
</dbReference>
<dbReference type="PANTHER" id="PTHR44013:SF1">
    <property type="entry name" value="ZINC-TYPE ALCOHOL DEHYDROGENASE-LIKE PROTEIN C16A3.02C"/>
    <property type="match status" value="1"/>
</dbReference>
<evidence type="ECO:0000313" key="3">
    <source>
        <dbReference type="Proteomes" id="UP000654913"/>
    </source>
</evidence>
<evidence type="ECO:0000313" key="2">
    <source>
        <dbReference type="EMBL" id="BCS19319.1"/>
    </source>
</evidence>
<dbReference type="OrthoDB" id="201656at2759"/>
<dbReference type="PANTHER" id="PTHR44013">
    <property type="entry name" value="ZINC-TYPE ALCOHOL DEHYDROGENASE-LIKE PROTEIN C16A3.02C"/>
    <property type="match status" value="1"/>
</dbReference>
<dbReference type="EMBL" id="AP024443">
    <property type="protein sequence ID" value="BCS19319.1"/>
    <property type="molecule type" value="Genomic_DNA"/>
</dbReference>
<protein>
    <recommendedName>
        <fullName evidence="1">Enoyl reductase (ER) domain-containing protein</fullName>
    </recommendedName>
</protein>
<reference evidence="2" key="1">
    <citation type="submission" date="2021-01" db="EMBL/GenBank/DDBJ databases">
        <authorList>
            <consortium name="Aspergillus puulaauensis MK2 genome sequencing consortium"/>
            <person name="Kazuki M."/>
            <person name="Futagami T."/>
        </authorList>
    </citation>
    <scope>NUCLEOTIDE SEQUENCE</scope>
    <source>
        <strain evidence="2">MK2</strain>
    </source>
</reference>
<accession>A0A7R7XEP3</accession>
<dbReference type="Pfam" id="PF13602">
    <property type="entry name" value="ADH_zinc_N_2"/>
    <property type="match status" value="1"/>
</dbReference>
<dbReference type="InterPro" id="IPR011032">
    <property type="entry name" value="GroES-like_sf"/>
</dbReference>
<dbReference type="InterPro" id="IPR036291">
    <property type="entry name" value="NAD(P)-bd_dom_sf"/>
</dbReference>
<dbReference type="KEGG" id="apuu:APUU_12147A"/>
<feature type="domain" description="Enoyl reductase (ER)" evidence="1">
    <location>
        <begin position="18"/>
        <end position="338"/>
    </location>
</feature>
<dbReference type="GO" id="GO:0016491">
    <property type="term" value="F:oxidoreductase activity"/>
    <property type="evidence" value="ECO:0007669"/>
    <property type="project" value="InterPro"/>
</dbReference>
<dbReference type="InterPro" id="IPR020843">
    <property type="entry name" value="ER"/>
</dbReference>
<gene>
    <name evidence="2" type="ORF">APUU_12147A</name>
</gene>
<organism evidence="2 3">
    <name type="scientific">Aspergillus puulaauensis</name>
    <dbReference type="NCBI Taxonomy" id="1220207"/>
    <lineage>
        <taxon>Eukaryota</taxon>
        <taxon>Fungi</taxon>
        <taxon>Dikarya</taxon>
        <taxon>Ascomycota</taxon>
        <taxon>Pezizomycotina</taxon>
        <taxon>Eurotiomycetes</taxon>
        <taxon>Eurotiomycetidae</taxon>
        <taxon>Eurotiales</taxon>
        <taxon>Aspergillaceae</taxon>
        <taxon>Aspergillus</taxon>
    </lineage>
</organism>
<dbReference type="SUPFAM" id="SSF51735">
    <property type="entry name" value="NAD(P)-binding Rossmann-fold domains"/>
    <property type="match status" value="1"/>
</dbReference>
<proteinExistence type="predicted"/>
<dbReference type="Gene3D" id="3.40.50.720">
    <property type="entry name" value="NAD(P)-binding Rossmann-like Domain"/>
    <property type="match status" value="1"/>
</dbReference>
<keyword evidence="3" id="KW-1185">Reference proteome</keyword>